<dbReference type="AlphaFoldDB" id="A0A9D4V069"/>
<evidence type="ECO:0000313" key="1">
    <source>
        <dbReference type="EMBL" id="KAI5076698.1"/>
    </source>
</evidence>
<dbReference type="Proteomes" id="UP000886520">
    <property type="component" value="Chromosome 8"/>
</dbReference>
<reference evidence="2" key="1">
    <citation type="submission" date="2021-01" db="EMBL/GenBank/DDBJ databases">
        <title>Adiantum capillus-veneris genome.</title>
        <authorList>
            <person name="Fang Y."/>
            <person name="Liao Q."/>
        </authorList>
    </citation>
    <scope>NUCLEOTIDE SEQUENCE</scope>
    <source>
        <strain evidence="2">H3</strain>
        <tissue evidence="2">Leaf</tissue>
    </source>
</reference>
<dbReference type="EMBL" id="JABFUD020000008">
    <property type="protein sequence ID" value="KAI5076698.1"/>
    <property type="molecule type" value="Genomic_DNA"/>
</dbReference>
<evidence type="ECO:0000313" key="3">
    <source>
        <dbReference type="Proteomes" id="UP000886520"/>
    </source>
</evidence>
<protein>
    <submittedName>
        <fullName evidence="2">Uncharacterized protein</fullName>
    </submittedName>
</protein>
<accession>A0A9D4V069</accession>
<proteinExistence type="predicted"/>
<comment type="caution">
    <text evidence="2">The sequence shown here is derived from an EMBL/GenBank/DDBJ whole genome shotgun (WGS) entry which is preliminary data.</text>
</comment>
<name>A0A9D4V069_ADICA</name>
<dbReference type="EMBL" id="JABFUD020000008">
    <property type="protein sequence ID" value="KAI5077061.1"/>
    <property type="molecule type" value="Genomic_DNA"/>
</dbReference>
<keyword evidence="3" id="KW-1185">Reference proteome</keyword>
<sequence>MASSSKRRRVLPWEQLVLEQHRQIQERHRQVEERHRQIQEWHRQIGQSKSILAEMQQSLWEKEKQLENGDPVLERSIVKSRERIEQQMSFIAKQEKEAADFEVKAAEFEVESEEQIRFFKAEIARIELADTSTGDDYYDLITNLGAPSSLTDAKNWRRAQEQLLFLCHIPLEAEPPFPLTLVHRAFATFVDRFLSSRIEFGSQRSVNL</sequence>
<evidence type="ECO:0000313" key="2">
    <source>
        <dbReference type="EMBL" id="KAI5077061.1"/>
    </source>
</evidence>
<gene>
    <name evidence="1" type="ORF">GOP47_0008763</name>
    <name evidence="2" type="ORF">GOP47_0009126</name>
</gene>
<organism evidence="2 3">
    <name type="scientific">Adiantum capillus-veneris</name>
    <name type="common">Maidenhair fern</name>
    <dbReference type="NCBI Taxonomy" id="13818"/>
    <lineage>
        <taxon>Eukaryota</taxon>
        <taxon>Viridiplantae</taxon>
        <taxon>Streptophyta</taxon>
        <taxon>Embryophyta</taxon>
        <taxon>Tracheophyta</taxon>
        <taxon>Polypodiopsida</taxon>
        <taxon>Polypodiidae</taxon>
        <taxon>Polypodiales</taxon>
        <taxon>Pteridineae</taxon>
        <taxon>Pteridaceae</taxon>
        <taxon>Vittarioideae</taxon>
        <taxon>Adiantum</taxon>
    </lineage>
</organism>